<evidence type="ECO:0000256" key="5">
    <source>
        <dbReference type="ARBA" id="ARBA00023004"/>
    </source>
</evidence>
<sequence length="110" mass="11947">MSKFATLLLTSFIGFNTYAANLDIEAGENSYKTLCVSCHGDLGQGDGIAGKALSEQPSNIYDGLNSWFESEAELIDTVLNGNEGMPAWNSVLSEKDVKDIFAYIEKINSK</sequence>
<dbReference type="AlphaFoldDB" id="A0A066UQX3"/>
<feature type="domain" description="Cytochrome c" evidence="8">
    <location>
        <begin position="22"/>
        <end position="108"/>
    </location>
</feature>
<evidence type="ECO:0000256" key="3">
    <source>
        <dbReference type="ARBA" id="ARBA00022723"/>
    </source>
</evidence>
<reference evidence="9 10" key="1">
    <citation type="submission" date="2014-02" db="EMBL/GenBank/DDBJ databases">
        <title>Vibrio fortis Dalian14 Genome Sequencing.</title>
        <authorList>
            <person name="Wang Y."/>
            <person name="Song L."/>
            <person name="Liu G."/>
            <person name="Ding J."/>
        </authorList>
    </citation>
    <scope>NUCLEOTIDE SEQUENCE [LARGE SCALE GENOMIC DNA]</scope>
    <source>
        <strain evidence="9 10">Dalian14</strain>
    </source>
</reference>
<evidence type="ECO:0000256" key="7">
    <source>
        <dbReference type="SAM" id="SignalP"/>
    </source>
</evidence>
<dbReference type="RefSeq" id="WP_032553339.1">
    <property type="nucleotide sequence ID" value="NZ_JFFR01000032.1"/>
</dbReference>
<dbReference type="InterPro" id="IPR008168">
    <property type="entry name" value="Cyt_C_IC"/>
</dbReference>
<dbReference type="EMBL" id="JFFR01000032">
    <property type="protein sequence ID" value="KDN26544.1"/>
    <property type="molecule type" value="Genomic_DNA"/>
</dbReference>
<dbReference type="InterPro" id="IPR036909">
    <property type="entry name" value="Cyt_c-like_dom_sf"/>
</dbReference>
<dbReference type="SUPFAM" id="SSF46626">
    <property type="entry name" value="Cytochrome c"/>
    <property type="match status" value="1"/>
</dbReference>
<evidence type="ECO:0000313" key="9">
    <source>
        <dbReference type="EMBL" id="KDN26544.1"/>
    </source>
</evidence>
<evidence type="ECO:0000256" key="2">
    <source>
        <dbReference type="ARBA" id="ARBA00022617"/>
    </source>
</evidence>
<dbReference type="InterPro" id="IPR009056">
    <property type="entry name" value="Cyt_c-like_dom"/>
</dbReference>
<keyword evidence="2 6" id="KW-0349">Heme</keyword>
<feature type="chain" id="PRO_5001631257" evidence="7">
    <location>
        <begin position="20"/>
        <end position="110"/>
    </location>
</feature>
<keyword evidence="3 6" id="KW-0479">Metal-binding</keyword>
<evidence type="ECO:0000256" key="6">
    <source>
        <dbReference type="PROSITE-ProRule" id="PRU00433"/>
    </source>
</evidence>
<organism evidence="9 10">
    <name type="scientific">Vibrio fortis</name>
    <dbReference type="NCBI Taxonomy" id="212667"/>
    <lineage>
        <taxon>Bacteria</taxon>
        <taxon>Pseudomonadati</taxon>
        <taxon>Pseudomonadota</taxon>
        <taxon>Gammaproteobacteria</taxon>
        <taxon>Vibrionales</taxon>
        <taxon>Vibrionaceae</taxon>
        <taxon>Vibrio</taxon>
    </lineage>
</organism>
<dbReference type="GO" id="GO:0005506">
    <property type="term" value="F:iron ion binding"/>
    <property type="evidence" value="ECO:0007669"/>
    <property type="project" value="InterPro"/>
</dbReference>
<dbReference type="GO" id="GO:0009055">
    <property type="term" value="F:electron transfer activity"/>
    <property type="evidence" value="ECO:0007669"/>
    <property type="project" value="InterPro"/>
</dbReference>
<keyword evidence="1" id="KW-0813">Transport</keyword>
<evidence type="ECO:0000256" key="4">
    <source>
        <dbReference type="ARBA" id="ARBA00022982"/>
    </source>
</evidence>
<accession>A0A066UQX3</accession>
<keyword evidence="7" id="KW-0732">Signal</keyword>
<dbReference type="Gene3D" id="1.10.760.10">
    <property type="entry name" value="Cytochrome c-like domain"/>
    <property type="match status" value="1"/>
</dbReference>
<dbReference type="Proteomes" id="UP000027219">
    <property type="component" value="Unassembled WGS sequence"/>
</dbReference>
<evidence type="ECO:0000313" key="10">
    <source>
        <dbReference type="Proteomes" id="UP000027219"/>
    </source>
</evidence>
<dbReference type="GO" id="GO:0020037">
    <property type="term" value="F:heme binding"/>
    <property type="evidence" value="ECO:0007669"/>
    <property type="project" value="InterPro"/>
</dbReference>
<evidence type="ECO:0000259" key="8">
    <source>
        <dbReference type="PROSITE" id="PS51007"/>
    </source>
</evidence>
<keyword evidence="10" id="KW-1185">Reference proteome</keyword>
<gene>
    <name evidence="9" type="ORF">VFDL14_08185</name>
</gene>
<comment type="caution">
    <text evidence="9">The sequence shown here is derived from an EMBL/GenBank/DDBJ whole genome shotgun (WGS) entry which is preliminary data.</text>
</comment>
<protein>
    <submittedName>
        <fullName evidence="9">Cytochrome C</fullName>
    </submittedName>
</protein>
<dbReference type="Pfam" id="PF13442">
    <property type="entry name" value="Cytochrome_CBB3"/>
    <property type="match status" value="1"/>
</dbReference>
<keyword evidence="4" id="KW-0249">Electron transport</keyword>
<proteinExistence type="predicted"/>
<name>A0A066UQX3_9VIBR</name>
<feature type="signal peptide" evidence="7">
    <location>
        <begin position="1"/>
        <end position="19"/>
    </location>
</feature>
<dbReference type="PRINTS" id="PR00605">
    <property type="entry name" value="CYTCHROMECIC"/>
</dbReference>
<dbReference type="OrthoDB" id="9811281at2"/>
<dbReference type="STRING" id="212667.VFDL14_08185"/>
<dbReference type="PROSITE" id="PS51007">
    <property type="entry name" value="CYTC"/>
    <property type="match status" value="1"/>
</dbReference>
<evidence type="ECO:0000256" key="1">
    <source>
        <dbReference type="ARBA" id="ARBA00022448"/>
    </source>
</evidence>
<keyword evidence="5 6" id="KW-0408">Iron</keyword>